<feature type="chain" id="PRO_5045689122" evidence="1">
    <location>
        <begin position="26"/>
        <end position="140"/>
    </location>
</feature>
<evidence type="ECO:0000259" key="2">
    <source>
        <dbReference type="Pfam" id="PF19816"/>
    </source>
</evidence>
<gene>
    <name evidence="3" type="ORF">ABT272_20260</name>
</gene>
<keyword evidence="1" id="KW-0732">Signal</keyword>
<accession>A0ABV1U8M3</accession>
<dbReference type="EMBL" id="JBEPAZ010000016">
    <property type="protein sequence ID" value="MER6430053.1"/>
    <property type="molecule type" value="Genomic_DNA"/>
</dbReference>
<dbReference type="Proteomes" id="UP001470023">
    <property type="component" value="Unassembled WGS sequence"/>
</dbReference>
<dbReference type="InterPro" id="IPR046266">
    <property type="entry name" value="DUF6299"/>
</dbReference>
<sequence>MPVRPVLLAALTAALLGTAAGPAGADPSETLTVDPVGRIAPDGTITLSGTYRCTPGTGPVFVGSSLSQADPRVKHGIGGSGARCDGAEHRWQNSGTVSSEALTAGPAHVQATLLELRPTGIVPLPAFHAVTEQDITLAQD</sequence>
<keyword evidence="4" id="KW-1185">Reference proteome</keyword>
<evidence type="ECO:0000256" key="1">
    <source>
        <dbReference type="SAM" id="SignalP"/>
    </source>
</evidence>
<dbReference type="RefSeq" id="WP_073897542.1">
    <property type="nucleotide sequence ID" value="NZ_JBEOYA010000001.1"/>
</dbReference>
<feature type="domain" description="DUF6299" evidence="2">
    <location>
        <begin position="27"/>
        <end position="140"/>
    </location>
</feature>
<evidence type="ECO:0000313" key="3">
    <source>
        <dbReference type="EMBL" id="MER6430053.1"/>
    </source>
</evidence>
<reference evidence="3 4" key="1">
    <citation type="submission" date="2024-06" db="EMBL/GenBank/DDBJ databases">
        <title>The Natural Products Discovery Center: Release of the First 8490 Sequenced Strains for Exploring Actinobacteria Biosynthetic Diversity.</title>
        <authorList>
            <person name="Kalkreuter E."/>
            <person name="Kautsar S.A."/>
            <person name="Yang D."/>
            <person name="Bader C.D."/>
            <person name="Teijaro C.N."/>
            <person name="Fluegel L."/>
            <person name="Davis C.M."/>
            <person name="Simpson J.R."/>
            <person name="Lauterbach L."/>
            <person name="Steele A.D."/>
            <person name="Gui C."/>
            <person name="Meng S."/>
            <person name="Li G."/>
            <person name="Viehrig K."/>
            <person name="Ye F."/>
            <person name="Su P."/>
            <person name="Kiefer A.F."/>
            <person name="Nichols A."/>
            <person name="Cepeda A.J."/>
            <person name="Yan W."/>
            <person name="Fan B."/>
            <person name="Jiang Y."/>
            <person name="Adhikari A."/>
            <person name="Zheng C.-J."/>
            <person name="Schuster L."/>
            <person name="Cowan T.M."/>
            <person name="Smanski M.J."/>
            <person name="Chevrette M.G."/>
            <person name="De Carvalho L.P.S."/>
            <person name="Shen B."/>
        </authorList>
    </citation>
    <scope>NUCLEOTIDE SEQUENCE [LARGE SCALE GENOMIC DNA]</scope>
    <source>
        <strain evidence="3 4">NPDC001166</strain>
    </source>
</reference>
<name>A0ABV1U8M3_9ACTN</name>
<dbReference type="Pfam" id="PF19816">
    <property type="entry name" value="DUF6299"/>
    <property type="match status" value="1"/>
</dbReference>
<proteinExistence type="predicted"/>
<evidence type="ECO:0000313" key="4">
    <source>
        <dbReference type="Proteomes" id="UP001470023"/>
    </source>
</evidence>
<protein>
    <submittedName>
        <fullName evidence="3">DUF6299 family protein</fullName>
    </submittedName>
</protein>
<comment type="caution">
    <text evidence="3">The sequence shown here is derived from an EMBL/GenBank/DDBJ whole genome shotgun (WGS) entry which is preliminary data.</text>
</comment>
<organism evidence="3 4">
    <name type="scientific">Streptomyces sp. 900105245</name>
    <dbReference type="NCBI Taxonomy" id="3154379"/>
    <lineage>
        <taxon>Bacteria</taxon>
        <taxon>Bacillati</taxon>
        <taxon>Actinomycetota</taxon>
        <taxon>Actinomycetes</taxon>
        <taxon>Kitasatosporales</taxon>
        <taxon>Streptomycetaceae</taxon>
        <taxon>Streptomyces</taxon>
    </lineage>
</organism>
<feature type="signal peptide" evidence="1">
    <location>
        <begin position="1"/>
        <end position="25"/>
    </location>
</feature>